<reference evidence="2 3" key="1">
    <citation type="journal article" date="2023" name="G3 (Bethesda)">
        <title>A chromosome-level genome assembly of Zasmidium syzygii isolated from banana leaves.</title>
        <authorList>
            <person name="van Westerhoven A.C."/>
            <person name="Mehrabi R."/>
            <person name="Talebi R."/>
            <person name="Steentjes M.B.F."/>
            <person name="Corcolon B."/>
            <person name="Chong P.A."/>
            <person name="Kema G.H.J."/>
            <person name="Seidl M.F."/>
        </authorList>
    </citation>
    <scope>NUCLEOTIDE SEQUENCE [LARGE SCALE GENOMIC DNA]</scope>
    <source>
        <strain evidence="2 3">P124</strain>
    </source>
</reference>
<sequence length="352" mass="39563">MSLPSAEDLACDLIGPYITQIETHLQSLPDRKTVVERPGFLHLKLQLHGIEALQQLLSRHIEIGEKSQDPLSPENVESLALALDYTFLQDNIFDGQFDADFRWDFSSSSGLGESTVSNDQVKTKLCVHALNHATAKDIIGTFLHELVHIFLEMSFKVHGMLDGESEDKAADRTKKALDGNGHAWYFQRLAAIVEKATMKLLGYHVDIGRLDAIKKESYKQGSVPELAYFEALLTIFPMPGKPTAVAAHASVLEDFEEQDSSDDEEQEEHHSDWEGDGDGDVEDAEDDAEFLKERRQELKTLPPKSDPCFSALEARLFLVWWILTLPCASKGLMPFGKRRVRMLLRNINLNTT</sequence>
<evidence type="ECO:0000313" key="2">
    <source>
        <dbReference type="EMBL" id="KAK4504352.1"/>
    </source>
</evidence>
<evidence type="ECO:0000313" key="3">
    <source>
        <dbReference type="Proteomes" id="UP001305779"/>
    </source>
</evidence>
<dbReference type="Proteomes" id="UP001305779">
    <property type="component" value="Unassembled WGS sequence"/>
</dbReference>
<keyword evidence="3" id="KW-1185">Reference proteome</keyword>
<gene>
    <name evidence="2" type="ORF">PRZ48_005268</name>
</gene>
<accession>A0ABR0ES96</accession>
<protein>
    <recommendedName>
        <fullName evidence="4">SprT-like domain-containing protein</fullName>
    </recommendedName>
</protein>
<organism evidence="2 3">
    <name type="scientific">Zasmidium cellare</name>
    <name type="common">Wine cellar mold</name>
    <name type="synonym">Racodium cellare</name>
    <dbReference type="NCBI Taxonomy" id="395010"/>
    <lineage>
        <taxon>Eukaryota</taxon>
        <taxon>Fungi</taxon>
        <taxon>Dikarya</taxon>
        <taxon>Ascomycota</taxon>
        <taxon>Pezizomycotina</taxon>
        <taxon>Dothideomycetes</taxon>
        <taxon>Dothideomycetidae</taxon>
        <taxon>Mycosphaerellales</taxon>
        <taxon>Mycosphaerellaceae</taxon>
        <taxon>Zasmidium</taxon>
    </lineage>
</organism>
<feature type="region of interest" description="Disordered" evidence="1">
    <location>
        <begin position="255"/>
        <end position="286"/>
    </location>
</feature>
<evidence type="ECO:0008006" key="4">
    <source>
        <dbReference type="Google" id="ProtNLM"/>
    </source>
</evidence>
<feature type="compositionally biased region" description="Acidic residues" evidence="1">
    <location>
        <begin position="274"/>
        <end position="286"/>
    </location>
</feature>
<comment type="caution">
    <text evidence="2">The sequence shown here is derived from an EMBL/GenBank/DDBJ whole genome shotgun (WGS) entry which is preliminary data.</text>
</comment>
<name>A0ABR0ES96_ZASCE</name>
<feature type="compositionally biased region" description="Acidic residues" evidence="1">
    <location>
        <begin position="255"/>
        <end position="266"/>
    </location>
</feature>
<evidence type="ECO:0000256" key="1">
    <source>
        <dbReference type="SAM" id="MobiDB-lite"/>
    </source>
</evidence>
<dbReference type="EMBL" id="JAXOVC010000003">
    <property type="protein sequence ID" value="KAK4504352.1"/>
    <property type="molecule type" value="Genomic_DNA"/>
</dbReference>
<proteinExistence type="predicted"/>